<evidence type="ECO:0000313" key="4">
    <source>
        <dbReference type="EMBL" id="VEH69849.1"/>
    </source>
</evidence>
<dbReference type="EC" id="2.1.1.-" evidence="4"/>
<sequence>MTHIADSPIPAPTAESWSFAEAHSPIADGLQQARVEAVQAGLTPVSQGVASALTVLAKAVNARTVVEIGTALGTSALPLLAGMTSDGVLTSIDSEADNQLPARSFLNAAGYPPSRCRLIAGAPLEILPKLRDGAYDIVFINGDKLEYVEYVAAALRLLRPGGLLIIHDVLWYNTVADPGREGDETIIIREALDAVRAADSYTTTLLTVGNGLLVAVKD</sequence>
<dbReference type="GeneID" id="64406607"/>
<name>A0A448MXM5_9ACTN</name>
<dbReference type="GO" id="GO:0008171">
    <property type="term" value="F:O-methyltransferase activity"/>
    <property type="evidence" value="ECO:0007669"/>
    <property type="project" value="InterPro"/>
</dbReference>
<dbReference type="PROSITE" id="PS51682">
    <property type="entry name" value="SAM_OMT_I"/>
    <property type="match status" value="1"/>
</dbReference>
<keyword evidence="5" id="KW-1185">Reference proteome</keyword>
<dbReference type="PANTHER" id="PTHR10509">
    <property type="entry name" value="O-METHYLTRANSFERASE-RELATED"/>
    <property type="match status" value="1"/>
</dbReference>
<dbReference type="Gene3D" id="3.40.50.150">
    <property type="entry name" value="Vaccinia Virus protein VP39"/>
    <property type="match status" value="1"/>
</dbReference>
<dbReference type="GO" id="GO:0032259">
    <property type="term" value="P:methylation"/>
    <property type="evidence" value="ECO:0007669"/>
    <property type="project" value="UniProtKB-KW"/>
</dbReference>
<dbReference type="InterPro" id="IPR050362">
    <property type="entry name" value="Cation-dep_OMT"/>
</dbReference>
<dbReference type="OMA" id="VCFEGVF"/>
<dbReference type="RefSeq" id="WP_014846241.1">
    <property type="nucleotide sequence ID" value="NZ_CAJZDL010000001.1"/>
</dbReference>
<keyword evidence="1 4" id="KW-0489">Methyltransferase</keyword>
<accession>A0A448MXM5</accession>
<evidence type="ECO:0000256" key="1">
    <source>
        <dbReference type="ARBA" id="ARBA00022603"/>
    </source>
</evidence>
<dbReference type="SUPFAM" id="SSF53335">
    <property type="entry name" value="S-adenosyl-L-methionine-dependent methyltransferases"/>
    <property type="match status" value="1"/>
</dbReference>
<keyword evidence="3" id="KW-0949">S-adenosyl-L-methionine</keyword>
<dbReference type="PANTHER" id="PTHR10509:SF85">
    <property type="entry name" value="O-METHYLTRANSFERASE RV1220C-RELATED"/>
    <property type="match status" value="1"/>
</dbReference>
<proteinExistence type="predicted"/>
<dbReference type="AlphaFoldDB" id="A0A448MXM5"/>
<evidence type="ECO:0000256" key="3">
    <source>
        <dbReference type="ARBA" id="ARBA00022691"/>
    </source>
</evidence>
<reference evidence="4 5" key="1">
    <citation type="submission" date="2018-12" db="EMBL/GenBank/DDBJ databases">
        <authorList>
            <consortium name="Pathogen Informatics"/>
        </authorList>
    </citation>
    <scope>NUCLEOTIDE SEQUENCE [LARGE SCALE GENOMIC DNA]</scope>
    <source>
        <strain evidence="4 5">NCTC12967</strain>
    </source>
</reference>
<evidence type="ECO:0000256" key="2">
    <source>
        <dbReference type="ARBA" id="ARBA00022679"/>
    </source>
</evidence>
<evidence type="ECO:0000313" key="5">
    <source>
        <dbReference type="Proteomes" id="UP000273044"/>
    </source>
</evidence>
<organism evidence="4 5">
    <name type="scientific">Arachnia propionica</name>
    <dbReference type="NCBI Taxonomy" id="1750"/>
    <lineage>
        <taxon>Bacteria</taxon>
        <taxon>Bacillati</taxon>
        <taxon>Actinomycetota</taxon>
        <taxon>Actinomycetes</taxon>
        <taxon>Propionibacteriales</taxon>
        <taxon>Propionibacteriaceae</taxon>
        <taxon>Arachnia</taxon>
    </lineage>
</organism>
<dbReference type="Proteomes" id="UP000273044">
    <property type="component" value="Chromosome"/>
</dbReference>
<dbReference type="Pfam" id="PF01596">
    <property type="entry name" value="Methyltransf_3"/>
    <property type="match status" value="1"/>
</dbReference>
<dbReference type="EMBL" id="LR134406">
    <property type="protein sequence ID" value="VEH69849.1"/>
    <property type="molecule type" value="Genomic_DNA"/>
</dbReference>
<protein>
    <submittedName>
        <fullName evidence="4">O-methyltransferase MSMEG_5073</fullName>
        <ecNumber evidence="4">2.1.1.-</ecNumber>
    </submittedName>
</protein>
<gene>
    <name evidence="4" type="ORF">NCTC12967_01127</name>
</gene>
<keyword evidence="2 4" id="KW-0808">Transferase</keyword>
<dbReference type="GO" id="GO:0008757">
    <property type="term" value="F:S-adenosylmethionine-dependent methyltransferase activity"/>
    <property type="evidence" value="ECO:0007669"/>
    <property type="project" value="TreeGrafter"/>
</dbReference>
<dbReference type="InterPro" id="IPR002935">
    <property type="entry name" value="SAM_O-MeTrfase"/>
</dbReference>
<dbReference type="InterPro" id="IPR029063">
    <property type="entry name" value="SAM-dependent_MTases_sf"/>
</dbReference>